<dbReference type="GO" id="GO:0004853">
    <property type="term" value="F:uroporphyrinogen decarboxylase activity"/>
    <property type="evidence" value="ECO:0007669"/>
    <property type="project" value="InterPro"/>
</dbReference>
<name>A0A0J9EM41_9FIRM</name>
<gene>
    <name evidence="2" type="ORF">HMPREF9470_04215</name>
</gene>
<dbReference type="Pfam" id="PF01208">
    <property type="entry name" value="URO-D"/>
    <property type="match status" value="1"/>
</dbReference>
<evidence type="ECO:0000313" key="3">
    <source>
        <dbReference type="Proteomes" id="UP000037392"/>
    </source>
</evidence>
<reference evidence="2 3" key="1">
    <citation type="submission" date="2011-04" db="EMBL/GenBank/DDBJ databases">
        <title>The Genome Sequence of Clostridium citroniae WAL-19142.</title>
        <authorList>
            <consortium name="The Broad Institute Genome Sequencing Platform"/>
            <person name="Earl A."/>
            <person name="Ward D."/>
            <person name="Feldgarden M."/>
            <person name="Gevers D."/>
            <person name="Warren Y.A."/>
            <person name="Tyrrell K.L."/>
            <person name="Citron D.M."/>
            <person name="Goldstein E.J."/>
            <person name="Daigneault M."/>
            <person name="Allen-Vercoe E."/>
            <person name="Young S.K."/>
            <person name="Zeng Q."/>
            <person name="Gargeya S."/>
            <person name="Fitzgerald M."/>
            <person name="Haas B."/>
            <person name="Abouelleil A."/>
            <person name="Alvarado L."/>
            <person name="Arachchi H.M."/>
            <person name="Berlin A."/>
            <person name="Brown A."/>
            <person name="Chapman S.B."/>
            <person name="Chen Z."/>
            <person name="Dunbar C."/>
            <person name="Freedman E."/>
            <person name="Gearin G."/>
            <person name="Gellesch M."/>
            <person name="Goldberg J."/>
            <person name="Griggs A."/>
            <person name="Gujja S."/>
            <person name="Heilman E.R."/>
            <person name="Heiman D."/>
            <person name="Howarth C."/>
            <person name="Larson L."/>
            <person name="Lui A."/>
            <person name="MacDonald P.J."/>
            <person name="Mehta T."/>
            <person name="Montmayeur A."/>
            <person name="Murphy C."/>
            <person name="Neiman D."/>
            <person name="Pearson M."/>
            <person name="Priest M."/>
            <person name="Roberts A."/>
            <person name="Saif S."/>
            <person name="Shea T."/>
            <person name="Shenoy N."/>
            <person name="Sisk P."/>
            <person name="Stolte C."/>
            <person name="Sykes S."/>
            <person name="White J."/>
            <person name="Yandava C."/>
            <person name="Wortman J."/>
            <person name="Nusbaum C."/>
            <person name="Birren B."/>
        </authorList>
    </citation>
    <scope>NUCLEOTIDE SEQUENCE [LARGE SCALE GENOMIC DNA]</scope>
    <source>
        <strain evidence="2 3">WAL-19142</strain>
    </source>
</reference>
<dbReference type="Proteomes" id="UP000037392">
    <property type="component" value="Unassembled WGS sequence"/>
</dbReference>
<dbReference type="AlphaFoldDB" id="A0A0J9EM41"/>
<dbReference type="RefSeq" id="WP_045093320.1">
    <property type="nucleotide sequence ID" value="NZ_KQ235881.1"/>
</dbReference>
<organism evidence="2 3">
    <name type="scientific">[Clostridium] citroniae WAL-19142</name>
    <dbReference type="NCBI Taxonomy" id="742734"/>
    <lineage>
        <taxon>Bacteria</taxon>
        <taxon>Bacillati</taxon>
        <taxon>Bacillota</taxon>
        <taxon>Clostridia</taxon>
        <taxon>Lachnospirales</taxon>
        <taxon>Lachnospiraceae</taxon>
        <taxon>Enterocloster</taxon>
    </lineage>
</organism>
<protein>
    <recommendedName>
        <fullName evidence="1">Uroporphyrinogen decarboxylase (URO-D) domain-containing protein</fullName>
    </recommendedName>
</protein>
<dbReference type="GO" id="GO:0006779">
    <property type="term" value="P:porphyrin-containing compound biosynthetic process"/>
    <property type="evidence" value="ECO:0007669"/>
    <property type="project" value="InterPro"/>
</dbReference>
<accession>A0A0J9EM41</accession>
<dbReference type="SUPFAM" id="SSF51726">
    <property type="entry name" value="UROD/MetE-like"/>
    <property type="match status" value="1"/>
</dbReference>
<dbReference type="EMBL" id="ADLK01000029">
    <property type="protein sequence ID" value="KMW16715.1"/>
    <property type="molecule type" value="Genomic_DNA"/>
</dbReference>
<sequence>MWSKKERLEAVLNGEKADRVPVSAWRHFLEDEHSGAERFANKMLEFQNTYDWDYIKLQPRASSFCEAWGQKYSYDDYMGSVVAPCIDPLLHGDENLGKELEKIVELTGSEDVFLEQIDAVKQVIAGSEGTPVFHTIFCPGAVFEMFFGQIASGRYRPTSKEGLVRAIQDYPQLTDQAMRNITVSLAKYGEKLVKTGLYGIFYSSAALARTGYLTKEEWERYVRKYDLMLIDALKPAKIWVHTCGINSNPEYFTDYPIDILHWAESATGNVKLDSAKNWIGRITPMGGCDERLFGQNKALEISAMAHNAIERMKDQPFILGPDCSISVNTQEDELKAFRASVED</sequence>
<feature type="domain" description="Uroporphyrinogen decarboxylase (URO-D)" evidence="1">
    <location>
        <begin position="4"/>
        <end position="342"/>
    </location>
</feature>
<evidence type="ECO:0000259" key="1">
    <source>
        <dbReference type="Pfam" id="PF01208"/>
    </source>
</evidence>
<dbReference type="InterPro" id="IPR038071">
    <property type="entry name" value="UROD/MetE-like_sf"/>
</dbReference>
<evidence type="ECO:0000313" key="2">
    <source>
        <dbReference type="EMBL" id="KMW16715.1"/>
    </source>
</evidence>
<dbReference type="OrthoDB" id="7375127at2"/>
<dbReference type="InterPro" id="IPR000257">
    <property type="entry name" value="Uroporphyrinogen_deCOase"/>
</dbReference>
<comment type="caution">
    <text evidence="2">The sequence shown here is derived from an EMBL/GenBank/DDBJ whole genome shotgun (WGS) entry which is preliminary data.</text>
</comment>
<proteinExistence type="predicted"/>
<dbReference type="PATRIC" id="fig|742734.4.peg.4519"/>
<dbReference type="GeneID" id="93161420"/>
<dbReference type="Gene3D" id="3.20.20.210">
    <property type="match status" value="1"/>
</dbReference>